<proteinExistence type="predicted"/>
<organism evidence="1 2">
    <name type="scientific">Lipomyces kononenkoae</name>
    <name type="common">Yeast</name>
    <dbReference type="NCBI Taxonomy" id="34357"/>
    <lineage>
        <taxon>Eukaryota</taxon>
        <taxon>Fungi</taxon>
        <taxon>Dikarya</taxon>
        <taxon>Ascomycota</taxon>
        <taxon>Saccharomycotina</taxon>
        <taxon>Lipomycetes</taxon>
        <taxon>Lipomycetales</taxon>
        <taxon>Lipomycetaceae</taxon>
        <taxon>Lipomyces</taxon>
    </lineage>
</organism>
<dbReference type="EMBL" id="MU971338">
    <property type="protein sequence ID" value="KAK9240661.1"/>
    <property type="molecule type" value="Genomic_DNA"/>
</dbReference>
<comment type="caution">
    <text evidence="1">The sequence shown here is derived from an EMBL/GenBank/DDBJ whole genome shotgun (WGS) entry which is preliminary data.</text>
</comment>
<dbReference type="Proteomes" id="UP001433508">
    <property type="component" value="Unassembled WGS sequence"/>
</dbReference>
<reference evidence="2" key="1">
    <citation type="journal article" date="2024" name="Front. Bioeng. Biotechnol.">
        <title>Genome-scale model development and genomic sequencing of the oleaginous clade Lipomyces.</title>
        <authorList>
            <person name="Czajka J.J."/>
            <person name="Han Y."/>
            <person name="Kim J."/>
            <person name="Mondo S.J."/>
            <person name="Hofstad B.A."/>
            <person name="Robles A."/>
            <person name="Haridas S."/>
            <person name="Riley R."/>
            <person name="LaButti K."/>
            <person name="Pangilinan J."/>
            <person name="Andreopoulos W."/>
            <person name="Lipzen A."/>
            <person name="Yan J."/>
            <person name="Wang M."/>
            <person name="Ng V."/>
            <person name="Grigoriev I.V."/>
            <person name="Spatafora J.W."/>
            <person name="Magnuson J.K."/>
            <person name="Baker S.E."/>
            <person name="Pomraning K.R."/>
        </authorList>
    </citation>
    <scope>NUCLEOTIDE SEQUENCE [LARGE SCALE GENOMIC DNA]</scope>
    <source>
        <strain evidence="2">CBS 7786</strain>
    </source>
</reference>
<name>A0ACC3T9Q5_LIPKO</name>
<protein>
    <submittedName>
        <fullName evidence="1">Uncharacterized protein</fullName>
    </submittedName>
</protein>
<gene>
    <name evidence="1" type="ORF">V1525DRAFT_394578</name>
</gene>
<accession>A0ACC3T9Q5</accession>
<keyword evidence="2" id="KW-1185">Reference proteome</keyword>
<evidence type="ECO:0000313" key="2">
    <source>
        <dbReference type="Proteomes" id="UP001433508"/>
    </source>
</evidence>
<sequence length="149" mass="16606">MSATGMRVFVFVYCCIALILCATCVSAVNVTYEIHTLSNGTVIYVADRSSMRPIMRANKPETMHILYEAIRNMTIVDRDRVLNGLPRIYSVIGTATYAVPRPTVVASTITSVLPTIPANVVEQNDMSIARRPNQSWIQGFNYIEFSKLV</sequence>
<evidence type="ECO:0000313" key="1">
    <source>
        <dbReference type="EMBL" id="KAK9240661.1"/>
    </source>
</evidence>